<dbReference type="Pfam" id="PF01485">
    <property type="entry name" value="IBR"/>
    <property type="match status" value="1"/>
</dbReference>
<dbReference type="PANTHER" id="PTHR11685">
    <property type="entry name" value="RBR FAMILY RING FINGER AND IBR DOMAIN-CONTAINING"/>
    <property type="match status" value="1"/>
</dbReference>
<feature type="domain" description="IBR" evidence="6">
    <location>
        <begin position="267"/>
        <end position="322"/>
    </location>
</feature>
<keyword evidence="2" id="KW-0863">Zinc-finger</keyword>
<dbReference type="GO" id="GO:0008270">
    <property type="term" value="F:zinc ion binding"/>
    <property type="evidence" value="ECO:0007669"/>
    <property type="project" value="UniProtKB-KW"/>
</dbReference>
<evidence type="ECO:0000256" key="3">
    <source>
        <dbReference type="ARBA" id="ARBA00022786"/>
    </source>
</evidence>
<dbReference type="InterPro" id="IPR031127">
    <property type="entry name" value="E3_UB_ligase_RBR"/>
</dbReference>
<dbReference type="Gene3D" id="1.20.120.1750">
    <property type="match status" value="1"/>
</dbReference>
<accession>A0A1B7NZ23</accession>
<keyword evidence="8" id="KW-1185">Reference proteome</keyword>
<sequence length="412" mass="46879">MDHQSLALVVQLLLQDIVEVFENRKGKQVEGEVNDAEFALQICQEELAACRAFLHDRHIAQSISRAVREDEHAIAAMAQEENVAINDRRMALGLGGGDRQVPRLQRRGNMELDEKTLQILARLNIDGSGVISDGEERCGKPAEPGSRAANSKNIADGAPSEIARFDCTSCMESKSLSDETLFPPRCCRLPISLSQAQGFLGSELVQRFQEKLVEYNDPNRTYCSNPVCSIYLRPENHRLSVANCSDCKCRTCIICKKSAHSGDCVDEKLEQAFLDLVQTEEWQHCFKCRSVVELGTGCYHITCRCGVQFCYLCGMEWKRCKCEHWDDNRLLERGQQLAARERRPGDGPPRHADVDRMVVQLRERHVCNHSGRWERINGPHQCEECMFRLPSFILQCEQCRLRACVRCRHNRL</sequence>
<dbReference type="OrthoDB" id="9977870at2759"/>
<evidence type="ECO:0000256" key="4">
    <source>
        <dbReference type="ARBA" id="ARBA00022833"/>
    </source>
</evidence>
<protein>
    <recommendedName>
        <fullName evidence="6">IBR domain-containing protein</fullName>
    </recommendedName>
</protein>
<dbReference type="AlphaFoldDB" id="A0A1B7NZ23"/>
<evidence type="ECO:0000259" key="6">
    <source>
        <dbReference type="SMART" id="SM00647"/>
    </source>
</evidence>
<evidence type="ECO:0000313" key="8">
    <source>
        <dbReference type="Proteomes" id="UP000091918"/>
    </source>
</evidence>
<proteinExistence type="predicted"/>
<keyword evidence="1" id="KW-0479">Metal-binding</keyword>
<keyword evidence="4" id="KW-0862">Zinc</keyword>
<dbReference type="SMART" id="SM00647">
    <property type="entry name" value="IBR"/>
    <property type="match status" value="2"/>
</dbReference>
<dbReference type="InterPro" id="IPR002867">
    <property type="entry name" value="IBR_dom"/>
</dbReference>
<keyword evidence="3" id="KW-0833">Ubl conjugation pathway</keyword>
<name>A0A1B7NZ23_9EURO</name>
<evidence type="ECO:0000256" key="2">
    <source>
        <dbReference type="ARBA" id="ARBA00022771"/>
    </source>
</evidence>
<feature type="region of interest" description="Disordered" evidence="5">
    <location>
        <begin position="134"/>
        <end position="154"/>
    </location>
</feature>
<evidence type="ECO:0000256" key="1">
    <source>
        <dbReference type="ARBA" id="ARBA00022723"/>
    </source>
</evidence>
<dbReference type="GO" id="GO:0004842">
    <property type="term" value="F:ubiquitin-protein transferase activity"/>
    <property type="evidence" value="ECO:0007669"/>
    <property type="project" value="InterPro"/>
</dbReference>
<dbReference type="STRING" id="1658172.A0A1B7NZ23"/>
<reference evidence="7 8" key="1">
    <citation type="submission" date="2015-07" db="EMBL/GenBank/DDBJ databases">
        <title>Emmonsia species relationships and genome sequence.</title>
        <authorList>
            <person name="Cuomo C.A."/>
            <person name="Schwartz I.S."/>
            <person name="Kenyon C."/>
            <person name="de Hoog G.S."/>
            <person name="Govender N.P."/>
            <person name="Botha A."/>
            <person name="Moreno L."/>
            <person name="de Vries M."/>
            <person name="Munoz J.F."/>
            <person name="Stielow J.B."/>
        </authorList>
    </citation>
    <scope>NUCLEOTIDE SEQUENCE [LARGE SCALE GENOMIC DNA]</scope>
    <source>
        <strain evidence="7 8">CBS 136260</strain>
    </source>
</reference>
<evidence type="ECO:0000256" key="5">
    <source>
        <dbReference type="SAM" id="MobiDB-lite"/>
    </source>
</evidence>
<dbReference type="EMBL" id="LGUA01000369">
    <property type="protein sequence ID" value="OAX82021.1"/>
    <property type="molecule type" value="Genomic_DNA"/>
</dbReference>
<feature type="domain" description="IBR" evidence="6">
    <location>
        <begin position="202"/>
        <end position="264"/>
    </location>
</feature>
<dbReference type="GO" id="GO:0016567">
    <property type="term" value="P:protein ubiquitination"/>
    <property type="evidence" value="ECO:0007669"/>
    <property type="project" value="InterPro"/>
</dbReference>
<dbReference type="CDD" id="cd22584">
    <property type="entry name" value="Rcat_RBR_unk"/>
    <property type="match status" value="1"/>
</dbReference>
<organism evidence="7 8">
    <name type="scientific">Emergomyces africanus</name>
    <dbReference type="NCBI Taxonomy" id="1955775"/>
    <lineage>
        <taxon>Eukaryota</taxon>
        <taxon>Fungi</taxon>
        <taxon>Dikarya</taxon>
        <taxon>Ascomycota</taxon>
        <taxon>Pezizomycotina</taxon>
        <taxon>Eurotiomycetes</taxon>
        <taxon>Eurotiomycetidae</taxon>
        <taxon>Onygenales</taxon>
        <taxon>Ajellomycetaceae</taxon>
        <taxon>Emergomyces</taxon>
    </lineage>
</organism>
<dbReference type="CDD" id="cd20335">
    <property type="entry name" value="BRcat_RBR"/>
    <property type="match status" value="1"/>
</dbReference>
<dbReference type="Proteomes" id="UP000091918">
    <property type="component" value="Unassembled WGS sequence"/>
</dbReference>
<comment type="caution">
    <text evidence="7">The sequence shown here is derived from an EMBL/GenBank/DDBJ whole genome shotgun (WGS) entry which is preliminary data.</text>
</comment>
<gene>
    <name evidence="7" type="ORF">ACJ72_03632</name>
</gene>
<evidence type="ECO:0000313" key="7">
    <source>
        <dbReference type="EMBL" id="OAX82021.1"/>
    </source>
</evidence>
<dbReference type="SUPFAM" id="SSF57850">
    <property type="entry name" value="RING/U-box"/>
    <property type="match status" value="1"/>
</dbReference>